<dbReference type="EnsemblMetazoa" id="tetur14g03280.1">
    <property type="protein sequence ID" value="tetur14g03280.1"/>
    <property type="gene ID" value="tetur14g03280"/>
</dbReference>
<dbReference type="EMBL" id="CAEY01000212">
    <property type="status" value="NOT_ANNOTATED_CDS"/>
    <property type="molecule type" value="Genomic_DNA"/>
</dbReference>
<protein>
    <submittedName>
        <fullName evidence="1">Uncharacterized protein</fullName>
    </submittedName>
</protein>
<accession>T1KLQ5</accession>
<dbReference type="Proteomes" id="UP000015104">
    <property type="component" value="Unassembled WGS sequence"/>
</dbReference>
<dbReference type="HOGENOM" id="CLU_2239998_0_0_1"/>
<dbReference type="AlphaFoldDB" id="T1KLQ5"/>
<evidence type="ECO:0000313" key="2">
    <source>
        <dbReference type="Proteomes" id="UP000015104"/>
    </source>
</evidence>
<name>T1KLQ5_TETUR</name>
<reference evidence="2" key="1">
    <citation type="submission" date="2011-08" db="EMBL/GenBank/DDBJ databases">
        <authorList>
            <person name="Rombauts S."/>
        </authorList>
    </citation>
    <scope>NUCLEOTIDE SEQUENCE</scope>
    <source>
        <strain evidence="2">London</strain>
    </source>
</reference>
<organism evidence="1 2">
    <name type="scientific">Tetranychus urticae</name>
    <name type="common">Two-spotted spider mite</name>
    <dbReference type="NCBI Taxonomy" id="32264"/>
    <lineage>
        <taxon>Eukaryota</taxon>
        <taxon>Metazoa</taxon>
        <taxon>Ecdysozoa</taxon>
        <taxon>Arthropoda</taxon>
        <taxon>Chelicerata</taxon>
        <taxon>Arachnida</taxon>
        <taxon>Acari</taxon>
        <taxon>Acariformes</taxon>
        <taxon>Trombidiformes</taxon>
        <taxon>Prostigmata</taxon>
        <taxon>Eleutherengona</taxon>
        <taxon>Raphignathae</taxon>
        <taxon>Tetranychoidea</taxon>
        <taxon>Tetranychidae</taxon>
        <taxon>Tetranychus</taxon>
    </lineage>
</organism>
<keyword evidence="2" id="KW-1185">Reference proteome</keyword>
<proteinExistence type="predicted"/>
<evidence type="ECO:0000313" key="1">
    <source>
        <dbReference type="EnsemblMetazoa" id="tetur14g03280.1"/>
    </source>
</evidence>
<sequence length="105" mass="12112">MSALTEQDCAIFKEKIKSMISMKFRQFTSCPFELRRNCLLLIEAIDVKDKDSNNGPVRDAHEGDIWLDCCEYQQKCCSIFSDITMNSSFCCHLKICINISKWKAS</sequence>
<reference evidence="1" key="2">
    <citation type="submission" date="2015-06" db="UniProtKB">
        <authorList>
            <consortium name="EnsemblMetazoa"/>
        </authorList>
    </citation>
    <scope>IDENTIFICATION</scope>
</reference>